<comment type="caution">
    <text evidence="2">The sequence shown here is derived from an EMBL/GenBank/DDBJ whole genome shotgun (WGS) entry which is preliminary data.</text>
</comment>
<feature type="chain" id="PRO_5040856260" description="Matrixin family metalloprotease" evidence="1">
    <location>
        <begin position="21"/>
        <end position="323"/>
    </location>
</feature>
<reference evidence="2" key="1">
    <citation type="submission" date="2022-10" db="EMBL/GenBank/DDBJ databases">
        <title>The WGS of Solirubrobacter ginsenosidimutans DSM 21036.</title>
        <authorList>
            <person name="Jiang Z."/>
        </authorList>
    </citation>
    <scope>NUCLEOTIDE SEQUENCE</scope>
    <source>
        <strain evidence="2">DSM 21036</strain>
    </source>
</reference>
<keyword evidence="1" id="KW-0732">Signal</keyword>
<evidence type="ECO:0000256" key="1">
    <source>
        <dbReference type="SAM" id="SignalP"/>
    </source>
</evidence>
<evidence type="ECO:0000313" key="3">
    <source>
        <dbReference type="Proteomes" id="UP001149140"/>
    </source>
</evidence>
<dbReference type="Gene3D" id="3.40.390.10">
    <property type="entry name" value="Collagenase (Catalytic Domain)"/>
    <property type="match status" value="1"/>
</dbReference>
<evidence type="ECO:0008006" key="4">
    <source>
        <dbReference type="Google" id="ProtNLM"/>
    </source>
</evidence>
<evidence type="ECO:0000313" key="2">
    <source>
        <dbReference type="EMBL" id="MDA0166475.1"/>
    </source>
</evidence>
<proteinExistence type="predicted"/>
<gene>
    <name evidence="2" type="ORF">OM076_39790</name>
</gene>
<dbReference type="Proteomes" id="UP001149140">
    <property type="component" value="Unassembled WGS sequence"/>
</dbReference>
<accession>A0A9X3N3T6</accession>
<dbReference type="RefSeq" id="WP_270045733.1">
    <property type="nucleotide sequence ID" value="NZ_JAPDOD010000066.1"/>
</dbReference>
<protein>
    <recommendedName>
        <fullName evidence="4">Matrixin family metalloprotease</fullName>
    </recommendedName>
</protein>
<name>A0A9X3N3T6_9ACTN</name>
<organism evidence="2 3">
    <name type="scientific">Solirubrobacter ginsenosidimutans</name>
    <dbReference type="NCBI Taxonomy" id="490573"/>
    <lineage>
        <taxon>Bacteria</taxon>
        <taxon>Bacillati</taxon>
        <taxon>Actinomycetota</taxon>
        <taxon>Thermoleophilia</taxon>
        <taxon>Solirubrobacterales</taxon>
        <taxon>Solirubrobacteraceae</taxon>
        <taxon>Solirubrobacter</taxon>
    </lineage>
</organism>
<dbReference type="EMBL" id="JAPDOD010000066">
    <property type="protein sequence ID" value="MDA0166475.1"/>
    <property type="molecule type" value="Genomic_DNA"/>
</dbReference>
<keyword evidence="3" id="KW-1185">Reference proteome</keyword>
<feature type="signal peptide" evidence="1">
    <location>
        <begin position="1"/>
        <end position="20"/>
    </location>
</feature>
<dbReference type="AlphaFoldDB" id="A0A9X3N3T6"/>
<sequence length="323" mass="34330">MRPVLATLLVLLVMPAGASAQTPPLPPLDYAAPTASVSRGAPLTFAVRTTAPDGAVTVRVSGHDEVDADGLLTGPEGTWLDEKAAQALADLAVWSVPADSVLRQRPGHYYWQAYLTGDAATGAEEPIGPVQELDVTLPYADRGRGSLFPKFGHKGVKSFYLSSAGFPGTVSGTRFKAVAKTAAARWGLKALRWTSAKAGVHDGFNVAGFSSSVDADVLGVQTDYVKHGRVVESDLALNASENWNAGPGYPALDQVDLESVVLHELGHMAGNKKHKPRCTNSPMIEALGAGEWWRGSRDKWFGDCGATAASVRRSFVHRVIRMD</sequence>
<dbReference type="GO" id="GO:0008237">
    <property type="term" value="F:metallopeptidase activity"/>
    <property type="evidence" value="ECO:0007669"/>
    <property type="project" value="InterPro"/>
</dbReference>
<dbReference type="InterPro" id="IPR024079">
    <property type="entry name" value="MetalloPept_cat_dom_sf"/>
</dbReference>